<evidence type="ECO:0008006" key="6">
    <source>
        <dbReference type="Google" id="ProtNLM"/>
    </source>
</evidence>
<reference evidence="3" key="1">
    <citation type="submission" date="2016-11" db="EMBL/GenBank/DDBJ databases">
        <authorList>
            <person name="Varghese N."/>
            <person name="Submissions S."/>
        </authorList>
    </citation>
    <scope>NUCLEOTIDE SEQUENCE</scope>
    <source>
        <strain evidence="3">DSM 4029</strain>
    </source>
</reference>
<sequence>MKRSLNSRFLPLALAAALVLGAFTGCDKGGEPPALEGTPPQIELDGYTLTLSQTTLQEVLDAGFEKVERLGFEDETIPPYTFSSDLYYLARAGEDGQLVEYAGWGLCNTTGSTQATEACTLCSVYWQLAVGGEPLPGKLLINGLDFQSLAAEDVRQTLSEMEVVRDQGGSLALQDGSFTYQFSFGMDGSIESLEIYTTYPTR</sequence>
<proteinExistence type="predicted"/>
<evidence type="ECO:0000313" key="3">
    <source>
        <dbReference type="EMBL" id="SHG66186.1"/>
    </source>
</evidence>
<feature type="chain" id="PRO_5043002966" description="DUF4309 domain-containing protein" evidence="1">
    <location>
        <begin position="23"/>
        <end position="202"/>
    </location>
</feature>
<dbReference type="EMBL" id="WWVX01000011">
    <property type="protein sequence ID" value="MZL70827.1"/>
    <property type="molecule type" value="Genomic_DNA"/>
</dbReference>
<dbReference type="RefSeq" id="WP_044993295.1">
    <property type="nucleotide sequence ID" value="NZ_FQVY01000007.1"/>
</dbReference>
<dbReference type="EMBL" id="FQVY01000007">
    <property type="protein sequence ID" value="SHG66186.1"/>
    <property type="molecule type" value="Genomic_DNA"/>
</dbReference>
<reference evidence="4" key="2">
    <citation type="submission" date="2016-11" db="EMBL/GenBank/DDBJ databases">
        <authorList>
            <person name="Jaros S."/>
            <person name="Januszkiewicz K."/>
            <person name="Wedrychowicz H."/>
        </authorList>
    </citation>
    <scope>NUCLEOTIDE SEQUENCE [LARGE SCALE GENOMIC DNA]</scope>
    <source>
        <strain evidence="4">DSM 4029</strain>
    </source>
</reference>
<keyword evidence="1" id="KW-0732">Signal</keyword>
<name>A0AAQ1RX81_9FIRM</name>
<evidence type="ECO:0000313" key="4">
    <source>
        <dbReference type="Proteomes" id="UP000184089"/>
    </source>
</evidence>
<evidence type="ECO:0000313" key="2">
    <source>
        <dbReference type="EMBL" id="MZL70827.1"/>
    </source>
</evidence>
<comment type="caution">
    <text evidence="3">The sequence shown here is derived from an EMBL/GenBank/DDBJ whole genome shotgun (WGS) entry which is preliminary data.</text>
</comment>
<dbReference type="PROSITE" id="PS51257">
    <property type="entry name" value="PROKAR_LIPOPROTEIN"/>
    <property type="match status" value="1"/>
</dbReference>
<gene>
    <name evidence="2" type="ORF">GT747_13820</name>
    <name evidence="3" type="ORF">SAMN05444424_2930</name>
</gene>
<keyword evidence="5" id="KW-1185">Reference proteome</keyword>
<organism evidence="3 4">
    <name type="scientific">Bittarella massiliensis</name>
    <name type="common">ex Durand et al. 2017</name>
    <dbReference type="NCBI Taxonomy" id="1720313"/>
    <lineage>
        <taxon>Bacteria</taxon>
        <taxon>Bacillati</taxon>
        <taxon>Bacillota</taxon>
        <taxon>Clostridia</taxon>
        <taxon>Eubacteriales</taxon>
        <taxon>Oscillospiraceae</taxon>
        <taxon>Bittarella (ex Durand et al. 2017)</taxon>
    </lineage>
</organism>
<feature type="signal peptide" evidence="1">
    <location>
        <begin position="1"/>
        <end position="22"/>
    </location>
</feature>
<dbReference type="AlphaFoldDB" id="A0AAQ1RX81"/>
<reference evidence="2 5" key="3">
    <citation type="journal article" date="2019" name="Nat. Med.">
        <title>A library of human gut bacterial isolates paired with longitudinal multiomics data enables mechanistic microbiome research.</title>
        <authorList>
            <person name="Poyet M."/>
            <person name="Groussin M."/>
            <person name="Gibbons S.M."/>
            <person name="Avila-Pacheco J."/>
            <person name="Jiang X."/>
            <person name="Kearney S.M."/>
            <person name="Perrotta A.R."/>
            <person name="Berdy B."/>
            <person name="Zhao S."/>
            <person name="Lieberman T.D."/>
            <person name="Swanson P.K."/>
            <person name="Smith M."/>
            <person name="Roesemann S."/>
            <person name="Alexander J.E."/>
            <person name="Rich S.A."/>
            <person name="Livny J."/>
            <person name="Vlamakis H."/>
            <person name="Clish C."/>
            <person name="Bullock K."/>
            <person name="Deik A."/>
            <person name="Scott J."/>
            <person name="Pierce K.A."/>
            <person name="Xavier R.J."/>
            <person name="Alm E.J."/>
        </authorList>
    </citation>
    <scope>NUCLEOTIDE SEQUENCE [LARGE SCALE GENOMIC DNA]</scope>
    <source>
        <strain evidence="2 5">BIOML-A2</strain>
    </source>
</reference>
<evidence type="ECO:0000313" key="5">
    <source>
        <dbReference type="Proteomes" id="UP000474718"/>
    </source>
</evidence>
<accession>A0AAQ1RX81</accession>
<evidence type="ECO:0000256" key="1">
    <source>
        <dbReference type="SAM" id="SignalP"/>
    </source>
</evidence>
<protein>
    <recommendedName>
        <fullName evidence="6">DUF4309 domain-containing protein</fullName>
    </recommendedName>
</protein>
<dbReference type="Proteomes" id="UP000184089">
    <property type="component" value="Unassembled WGS sequence"/>
</dbReference>
<dbReference type="Proteomes" id="UP000474718">
    <property type="component" value="Unassembled WGS sequence"/>
</dbReference>